<evidence type="ECO:0000313" key="9">
    <source>
        <dbReference type="EMBL" id="CAF3802532.1"/>
    </source>
</evidence>
<dbReference type="GO" id="GO:0016192">
    <property type="term" value="P:vesicle-mediated transport"/>
    <property type="evidence" value="ECO:0007669"/>
    <property type="project" value="UniProtKB-ARBA"/>
</dbReference>
<evidence type="ECO:0000256" key="5">
    <source>
        <dbReference type="ARBA" id="ARBA00023136"/>
    </source>
</evidence>
<keyword evidence="3" id="KW-0677">Repeat</keyword>
<dbReference type="InterPro" id="IPR036055">
    <property type="entry name" value="LDL_receptor-like_sf"/>
</dbReference>
<comment type="subcellular location">
    <subcellularLocation>
        <location evidence="1">Membrane</location>
        <topology evidence="1">Single-pass membrane protein</topology>
    </subcellularLocation>
</comment>
<feature type="disulfide bond" evidence="7">
    <location>
        <begin position="132"/>
        <end position="144"/>
    </location>
</feature>
<dbReference type="Gene3D" id="4.10.400.10">
    <property type="entry name" value="Low-density Lipoprotein Receptor"/>
    <property type="match status" value="3"/>
</dbReference>
<reference evidence="8" key="1">
    <citation type="submission" date="2021-02" db="EMBL/GenBank/DDBJ databases">
        <authorList>
            <person name="Nowell W R."/>
        </authorList>
    </citation>
    <scope>NUCLEOTIDE SEQUENCE</scope>
</reference>
<keyword evidence="5" id="KW-0472">Membrane</keyword>
<dbReference type="OrthoDB" id="2019384at2759"/>
<dbReference type="SUPFAM" id="SSF57424">
    <property type="entry name" value="LDL receptor-like module"/>
    <property type="match status" value="3"/>
</dbReference>
<dbReference type="PROSITE" id="PS50068">
    <property type="entry name" value="LDLRA_2"/>
    <property type="match status" value="3"/>
</dbReference>
<dbReference type="CDD" id="cd00112">
    <property type="entry name" value="LDLa"/>
    <property type="match status" value="3"/>
</dbReference>
<evidence type="ECO:0000256" key="4">
    <source>
        <dbReference type="ARBA" id="ARBA00022989"/>
    </source>
</evidence>
<dbReference type="Proteomes" id="UP000681722">
    <property type="component" value="Unassembled WGS sequence"/>
</dbReference>
<dbReference type="PANTHER" id="PTHR24270">
    <property type="entry name" value="LOW-DENSITY LIPOPROTEIN RECEPTOR-RELATED"/>
    <property type="match status" value="1"/>
</dbReference>
<keyword evidence="2" id="KW-0812">Transmembrane</keyword>
<name>A0A814J6B7_9BILA</name>
<organism evidence="8 10">
    <name type="scientific">Didymodactylos carnosus</name>
    <dbReference type="NCBI Taxonomy" id="1234261"/>
    <lineage>
        <taxon>Eukaryota</taxon>
        <taxon>Metazoa</taxon>
        <taxon>Spiralia</taxon>
        <taxon>Gnathifera</taxon>
        <taxon>Rotifera</taxon>
        <taxon>Eurotatoria</taxon>
        <taxon>Bdelloidea</taxon>
        <taxon>Philodinida</taxon>
        <taxon>Philodinidae</taxon>
        <taxon>Didymodactylos</taxon>
    </lineage>
</organism>
<dbReference type="Proteomes" id="UP000663829">
    <property type="component" value="Unassembled WGS sequence"/>
</dbReference>
<comment type="caution">
    <text evidence="8">The sequence shown here is derived from an EMBL/GenBank/DDBJ whole genome shotgun (WGS) entry which is preliminary data.</text>
</comment>
<evidence type="ECO:0000256" key="2">
    <source>
        <dbReference type="ARBA" id="ARBA00022692"/>
    </source>
</evidence>
<dbReference type="Pfam" id="PF00057">
    <property type="entry name" value="Ldl_recept_a"/>
    <property type="match status" value="2"/>
</dbReference>
<comment type="caution">
    <text evidence="7">Lacks conserved residue(s) required for the propagation of feature annotation.</text>
</comment>
<feature type="disulfide bond" evidence="7">
    <location>
        <begin position="182"/>
        <end position="200"/>
    </location>
</feature>
<evidence type="ECO:0000256" key="3">
    <source>
        <dbReference type="ARBA" id="ARBA00022737"/>
    </source>
</evidence>
<proteinExistence type="predicted"/>
<dbReference type="GO" id="GO:0005886">
    <property type="term" value="C:plasma membrane"/>
    <property type="evidence" value="ECO:0007669"/>
    <property type="project" value="TreeGrafter"/>
</dbReference>
<protein>
    <submittedName>
        <fullName evidence="8">Uncharacterized protein</fullName>
    </submittedName>
</protein>
<dbReference type="SMART" id="SM00192">
    <property type="entry name" value="LDLa"/>
    <property type="match status" value="3"/>
</dbReference>
<dbReference type="EMBL" id="CAJNOQ010003831">
    <property type="protein sequence ID" value="CAF1031768.1"/>
    <property type="molecule type" value="Genomic_DNA"/>
</dbReference>
<accession>A0A814J6B7</accession>
<evidence type="ECO:0000313" key="8">
    <source>
        <dbReference type="EMBL" id="CAF1031768.1"/>
    </source>
</evidence>
<keyword evidence="6 7" id="KW-1015">Disulfide bond</keyword>
<sequence length="523" mass="60929">MFINTYEFISIIPYCVRPEIPPTKFDDDQEKSCNGQKFMFTELKSRNISTADLFNWNAVIEIMDLYGKYLLLSKTGLDDEVYCNCTNLSIFGRYCKNVFIWRSTTFVNEVRDFIGRKGTVSNKGMTIDFVTCYTDIQCKNNILCLDWRQICNGIIDCEEGEDEAGCLELEMNECNAETEFRCKNGMCIPKSFAYDLMYDCHDQSDEQELPFLKTELCFQLANFECEENNIARLQIPCGDGHSISLGNLITSINYDLAKCVSGCMDICKSRRDFIYVKQVFLTSDQNECWQAMLCITGFRNLFPYISCFDNLIEHIQQFCPNDTYFFPSNPVVYSFVYFLYDKNIESDWQKYTGPNFICYNSSFCNITVPSMLIEKNNLTCFAINETVFIWKNFYEHIVSLFSSCYYSERRTPLIASTTTLYRCNITHQYISKHRVKDKKQDCLMNDDENSNINICPYNLNDHFKCFTRNETDCIQRRLVMDGRFDCLDGSDEYFGPTLKCRQHDNMGCRFLPQSTSSTNLSVS</sequence>
<dbReference type="InterPro" id="IPR002172">
    <property type="entry name" value="LDrepeatLR_classA_rpt"/>
</dbReference>
<dbReference type="InterPro" id="IPR050685">
    <property type="entry name" value="LDLR"/>
</dbReference>
<dbReference type="PRINTS" id="PR00261">
    <property type="entry name" value="LDLRECEPTOR"/>
</dbReference>
<keyword evidence="4" id="KW-1133">Transmembrane helix</keyword>
<evidence type="ECO:0000313" key="10">
    <source>
        <dbReference type="Proteomes" id="UP000663829"/>
    </source>
</evidence>
<keyword evidence="10" id="KW-1185">Reference proteome</keyword>
<evidence type="ECO:0000256" key="1">
    <source>
        <dbReference type="ARBA" id="ARBA00004167"/>
    </source>
</evidence>
<evidence type="ECO:0000256" key="6">
    <source>
        <dbReference type="ARBA" id="ARBA00023157"/>
    </source>
</evidence>
<dbReference type="EMBL" id="CAJOBC010003831">
    <property type="protein sequence ID" value="CAF3802532.1"/>
    <property type="molecule type" value="Genomic_DNA"/>
</dbReference>
<dbReference type="AlphaFoldDB" id="A0A814J6B7"/>
<evidence type="ECO:0000256" key="7">
    <source>
        <dbReference type="PROSITE-ProRule" id="PRU00124"/>
    </source>
</evidence>
<feature type="disulfide bond" evidence="7">
    <location>
        <begin position="151"/>
        <end position="166"/>
    </location>
</feature>
<gene>
    <name evidence="8" type="ORF">GPM918_LOCUS15316</name>
    <name evidence="9" type="ORF">SRO942_LOCUS15316</name>
</gene>